<dbReference type="Proteomes" id="UP000294257">
    <property type="component" value="Unassembled WGS sequence"/>
</dbReference>
<proteinExistence type="predicted"/>
<accession>A0A4Q7KFD9</accession>
<keyword evidence="2" id="KW-1185">Reference proteome</keyword>
<dbReference type="Gene3D" id="3.40.630.20">
    <property type="entry name" value="Peptidase C15, pyroglutamyl peptidase I-like"/>
    <property type="match status" value="1"/>
</dbReference>
<protein>
    <submittedName>
        <fullName evidence="1">Pyrrolidone-carboxylate peptidase</fullName>
    </submittedName>
</protein>
<evidence type="ECO:0000313" key="2">
    <source>
        <dbReference type="Proteomes" id="UP000294257"/>
    </source>
</evidence>
<evidence type="ECO:0000313" key="1">
    <source>
        <dbReference type="EMBL" id="RZS31261.1"/>
    </source>
</evidence>
<sequence>MRLRALGVAVVLGVVGVVVPLASVVAADTAADERPCRNTTIAGDVEEQRLTRTLGSNPVPVPARIVDSAGYRELIGDFERSLCRTHSLDHAKIVIDRHGEKLWRTTVSRARAGQGDDRPLYWARVNMTLALRQWRPRFGLSDTARAALRRDFERASRGITTSSFTPAPGTRTVFVSGFDPFTLDSEIRRGNPSGAAVLRLDGARFTLDGQRYEIQTVVFPVRYGDFDEGIVEGAFRPHLVDGRQQADWITTISQGRPDAFDLEIHNGRRRSISSIGDNLNVWGGGSPTAPVVAPGIGPGPEFVPTSLPTAAMLAATGKPYLVRENPSVTEIPAGQTQPVTRPDGPTPGSIAVSGSGGGYLSNEVAYRTSLLRVTLGANIPGGHVHTPVLTFDPANTTEITDPSFERQRTGIAAQTELILRAGLGSALGSARP</sequence>
<dbReference type="RefSeq" id="WP_207222867.1">
    <property type="nucleotide sequence ID" value="NZ_SGWQ01000015.1"/>
</dbReference>
<gene>
    <name evidence="1" type="ORF">EV193_115140</name>
</gene>
<comment type="caution">
    <text evidence="1">The sequence shown here is derived from an EMBL/GenBank/DDBJ whole genome shotgun (WGS) entry which is preliminary data.</text>
</comment>
<dbReference type="InterPro" id="IPR036440">
    <property type="entry name" value="Peptidase_C15-like_sf"/>
</dbReference>
<name>A0A4Q7KFD9_9PSEU</name>
<dbReference type="SUPFAM" id="SSF53182">
    <property type="entry name" value="Pyrrolidone carboxyl peptidase (pyroglutamate aminopeptidase)"/>
    <property type="match status" value="1"/>
</dbReference>
<dbReference type="AlphaFoldDB" id="A0A4Q7KFD9"/>
<organism evidence="1 2">
    <name type="scientific">Herbihabitans rhizosphaerae</name>
    <dbReference type="NCBI Taxonomy" id="1872711"/>
    <lineage>
        <taxon>Bacteria</taxon>
        <taxon>Bacillati</taxon>
        <taxon>Actinomycetota</taxon>
        <taxon>Actinomycetes</taxon>
        <taxon>Pseudonocardiales</taxon>
        <taxon>Pseudonocardiaceae</taxon>
        <taxon>Herbihabitans</taxon>
    </lineage>
</organism>
<dbReference type="EMBL" id="SGWQ01000015">
    <property type="protein sequence ID" value="RZS31261.1"/>
    <property type="molecule type" value="Genomic_DNA"/>
</dbReference>
<reference evidence="1 2" key="1">
    <citation type="submission" date="2019-02" db="EMBL/GenBank/DDBJ databases">
        <title>Genomic Encyclopedia of Type Strains, Phase IV (KMG-IV): sequencing the most valuable type-strain genomes for metagenomic binning, comparative biology and taxonomic classification.</title>
        <authorList>
            <person name="Goeker M."/>
        </authorList>
    </citation>
    <scope>NUCLEOTIDE SEQUENCE [LARGE SCALE GENOMIC DNA]</scope>
    <source>
        <strain evidence="1 2">DSM 101727</strain>
    </source>
</reference>